<gene>
    <name evidence="1" type="ORF">HGRIS_000153</name>
</gene>
<evidence type="ECO:0000313" key="1">
    <source>
        <dbReference type="EMBL" id="KAL0957976.1"/>
    </source>
</evidence>
<accession>A0ABR3JQD3</accession>
<dbReference type="Proteomes" id="UP001556367">
    <property type="component" value="Unassembled WGS sequence"/>
</dbReference>
<dbReference type="EMBL" id="JASNQZ010000004">
    <property type="protein sequence ID" value="KAL0957976.1"/>
    <property type="molecule type" value="Genomic_DNA"/>
</dbReference>
<comment type="caution">
    <text evidence="1">The sequence shown here is derived from an EMBL/GenBank/DDBJ whole genome shotgun (WGS) entry which is preliminary data.</text>
</comment>
<protein>
    <submittedName>
        <fullName evidence="1">Uncharacterized protein</fullName>
    </submittedName>
</protein>
<organism evidence="1 2">
    <name type="scientific">Hohenbuehelia grisea</name>
    <dbReference type="NCBI Taxonomy" id="104357"/>
    <lineage>
        <taxon>Eukaryota</taxon>
        <taxon>Fungi</taxon>
        <taxon>Dikarya</taxon>
        <taxon>Basidiomycota</taxon>
        <taxon>Agaricomycotina</taxon>
        <taxon>Agaricomycetes</taxon>
        <taxon>Agaricomycetidae</taxon>
        <taxon>Agaricales</taxon>
        <taxon>Pleurotineae</taxon>
        <taxon>Pleurotaceae</taxon>
        <taxon>Hohenbuehelia</taxon>
    </lineage>
</organism>
<reference evidence="2" key="1">
    <citation type="submission" date="2024-06" db="EMBL/GenBank/DDBJ databases">
        <title>Multi-omics analyses provide insights into the biosynthesis of the anticancer antibiotic pleurotin in Hohenbuehelia grisea.</title>
        <authorList>
            <person name="Weaver J.A."/>
            <person name="Alberti F."/>
        </authorList>
    </citation>
    <scope>NUCLEOTIDE SEQUENCE [LARGE SCALE GENOMIC DNA]</scope>
    <source>
        <strain evidence="2">T-177</strain>
    </source>
</reference>
<sequence length="137" mass="14844">MQPRYETWEMSTSRIVKTSMVALHRRRLQRNKFDAPPRVHPAPAIQSASTSYQNTCPIGGVCGGAPLPASPDRMFSPQVGRTSQQSCVRSSTCGPFAPECRTRAPRLAGCPDPDGAKTAHGRTKCCSGIVHYTQTNA</sequence>
<evidence type="ECO:0000313" key="2">
    <source>
        <dbReference type="Proteomes" id="UP001556367"/>
    </source>
</evidence>
<keyword evidence="2" id="KW-1185">Reference proteome</keyword>
<proteinExistence type="predicted"/>
<name>A0ABR3JQD3_9AGAR</name>